<dbReference type="Gene3D" id="3.40.50.10090">
    <property type="match status" value="2"/>
</dbReference>
<gene>
    <name evidence="2" type="ORF">DU478_19040</name>
</gene>
<protein>
    <submittedName>
        <fullName evidence="2">Uroporphyrinogen-III synthase</fullName>
    </submittedName>
</protein>
<proteinExistence type="predicted"/>
<evidence type="ECO:0000313" key="3">
    <source>
        <dbReference type="Proteomes" id="UP000253977"/>
    </source>
</evidence>
<dbReference type="GO" id="GO:0033014">
    <property type="term" value="P:tetrapyrrole biosynthetic process"/>
    <property type="evidence" value="ECO:0007669"/>
    <property type="project" value="InterPro"/>
</dbReference>
<comment type="caution">
    <text evidence="2">The sequence shown here is derived from an EMBL/GenBank/DDBJ whole genome shotgun (WGS) entry which is preliminary data.</text>
</comment>
<feature type="domain" description="Tetrapyrrole biosynthesis uroporphyrinogen III synthase" evidence="1">
    <location>
        <begin position="47"/>
        <end position="251"/>
    </location>
</feature>
<evidence type="ECO:0000313" key="2">
    <source>
        <dbReference type="EMBL" id="RDD64694.1"/>
    </source>
</evidence>
<reference evidence="2 3" key="1">
    <citation type="submission" date="2018-07" db="EMBL/GenBank/DDBJ databases">
        <title>Thalassococcus profundi sp. nov., a marine bacterium isolated from deep seawater of Okinawa Trough.</title>
        <authorList>
            <person name="Yu M."/>
        </authorList>
    </citation>
    <scope>NUCLEOTIDE SEQUENCE [LARGE SCALE GENOMIC DNA]</scope>
    <source>
        <strain evidence="2 3">WRAS1</strain>
    </source>
</reference>
<dbReference type="CDD" id="cd06578">
    <property type="entry name" value="HemD"/>
    <property type="match status" value="1"/>
</dbReference>
<dbReference type="InterPro" id="IPR003754">
    <property type="entry name" value="4pyrrol_synth_uPrphyn_synth"/>
</dbReference>
<dbReference type="EMBL" id="QPMK01000019">
    <property type="protein sequence ID" value="RDD64694.1"/>
    <property type="molecule type" value="Genomic_DNA"/>
</dbReference>
<dbReference type="Pfam" id="PF02602">
    <property type="entry name" value="HEM4"/>
    <property type="match status" value="1"/>
</dbReference>
<evidence type="ECO:0000259" key="1">
    <source>
        <dbReference type="Pfam" id="PF02602"/>
    </source>
</evidence>
<name>A0A369TJ89_9RHOB</name>
<dbReference type="Proteomes" id="UP000253977">
    <property type="component" value="Unassembled WGS sequence"/>
</dbReference>
<dbReference type="AlphaFoldDB" id="A0A369TJ89"/>
<accession>A0A369TJ89</accession>
<sequence>MRGVSGTGLSIASGLAPEYHRGMKPTIPPVPRPKLLLTRPQPASERFAAELRDDGAGSFDCVISPLVGIVASGPLPDLSGYMRLIFTSANAVEAYADLGGPSGLSCFTVGDATALAAENAGLVPRSAGGDADALASLIRRDRPAGPLLHLRGTHARGDLAERLTAQGILTDEAVIYDQPLGDLSPEAQTLLGAWPAVIVPLFSPRSAARFAETAGHVRSCWIVAMSDAVAQAMSVLRPDRLMIAAHPTGAEMRKTVAMLMDEARTLEGKQA</sequence>
<dbReference type="GO" id="GO:0004852">
    <property type="term" value="F:uroporphyrinogen-III synthase activity"/>
    <property type="evidence" value="ECO:0007669"/>
    <property type="project" value="InterPro"/>
</dbReference>
<keyword evidence="3" id="KW-1185">Reference proteome</keyword>
<dbReference type="InterPro" id="IPR036108">
    <property type="entry name" value="4pyrrol_syn_uPrphyn_synt_sf"/>
</dbReference>
<dbReference type="SUPFAM" id="SSF69618">
    <property type="entry name" value="HemD-like"/>
    <property type="match status" value="1"/>
</dbReference>
<organism evidence="2 3">
    <name type="scientific">Thalassococcus profundi</name>
    <dbReference type="NCBI Taxonomy" id="2282382"/>
    <lineage>
        <taxon>Bacteria</taxon>
        <taxon>Pseudomonadati</taxon>
        <taxon>Pseudomonadota</taxon>
        <taxon>Alphaproteobacteria</taxon>
        <taxon>Rhodobacterales</taxon>
        <taxon>Roseobacteraceae</taxon>
        <taxon>Thalassococcus</taxon>
    </lineage>
</organism>